<organism evidence="1 2">
    <name type="scientific">Lithospermum erythrorhizon</name>
    <name type="common">Purple gromwell</name>
    <name type="synonym">Lithospermum officinale var. erythrorhizon</name>
    <dbReference type="NCBI Taxonomy" id="34254"/>
    <lineage>
        <taxon>Eukaryota</taxon>
        <taxon>Viridiplantae</taxon>
        <taxon>Streptophyta</taxon>
        <taxon>Embryophyta</taxon>
        <taxon>Tracheophyta</taxon>
        <taxon>Spermatophyta</taxon>
        <taxon>Magnoliopsida</taxon>
        <taxon>eudicotyledons</taxon>
        <taxon>Gunneridae</taxon>
        <taxon>Pentapetalae</taxon>
        <taxon>asterids</taxon>
        <taxon>lamiids</taxon>
        <taxon>Boraginales</taxon>
        <taxon>Boraginaceae</taxon>
        <taxon>Boraginoideae</taxon>
        <taxon>Lithospermeae</taxon>
        <taxon>Lithospermum</taxon>
    </lineage>
</organism>
<accession>A0AAV3QSH9</accession>
<dbReference type="AlphaFoldDB" id="A0AAV3QSH9"/>
<evidence type="ECO:0000313" key="2">
    <source>
        <dbReference type="Proteomes" id="UP001454036"/>
    </source>
</evidence>
<sequence>MNLGLQGKPVQTFTEEPELTTNFVLFEIQANQLVKFSKPRRRQGPKLHGRNLVSDWAVRWAGFWAEPWADVWAWAEPWAVVWAWAKPWADVWAEPWTVEWAG</sequence>
<reference evidence="1 2" key="1">
    <citation type="submission" date="2024-01" db="EMBL/GenBank/DDBJ databases">
        <title>The complete chloroplast genome sequence of Lithospermum erythrorhizon: insights into the phylogenetic relationship among Boraginaceae species and the maternal lineages of purple gromwells.</title>
        <authorList>
            <person name="Okada T."/>
            <person name="Watanabe K."/>
        </authorList>
    </citation>
    <scope>NUCLEOTIDE SEQUENCE [LARGE SCALE GENOMIC DNA]</scope>
</reference>
<protein>
    <submittedName>
        <fullName evidence="1">Uncharacterized protein</fullName>
    </submittedName>
</protein>
<dbReference type="EMBL" id="BAABME010005790">
    <property type="protein sequence ID" value="GAA0166613.1"/>
    <property type="molecule type" value="Genomic_DNA"/>
</dbReference>
<comment type="caution">
    <text evidence="1">The sequence shown here is derived from an EMBL/GenBank/DDBJ whole genome shotgun (WGS) entry which is preliminary data.</text>
</comment>
<gene>
    <name evidence="1" type="ORF">LIER_21732</name>
</gene>
<evidence type="ECO:0000313" key="1">
    <source>
        <dbReference type="EMBL" id="GAA0166613.1"/>
    </source>
</evidence>
<name>A0AAV3QSH9_LITER</name>
<proteinExistence type="predicted"/>
<keyword evidence="2" id="KW-1185">Reference proteome</keyword>
<dbReference type="Proteomes" id="UP001454036">
    <property type="component" value="Unassembled WGS sequence"/>
</dbReference>